<name>A0ABN0YEE8_9ACTN</name>
<evidence type="ECO:0000313" key="1">
    <source>
        <dbReference type="EMBL" id="GAA0392837.1"/>
    </source>
</evidence>
<dbReference type="Proteomes" id="UP001500879">
    <property type="component" value="Unassembled WGS sequence"/>
</dbReference>
<evidence type="ECO:0008006" key="3">
    <source>
        <dbReference type="Google" id="ProtNLM"/>
    </source>
</evidence>
<dbReference type="EMBL" id="BAAABX010000010">
    <property type="protein sequence ID" value="GAA0392837.1"/>
    <property type="molecule type" value="Genomic_DNA"/>
</dbReference>
<sequence length="1118" mass="120739">MLLKSAPAFVDALLATLDPLSYPQRMHHMALRARELNASDGPAALAAILAELTRRGGRYERGLAAHAAWACRYTDWLAPRLADPDPVVRGYALRAVRHGLVPDAAVAAALDDAPAAVRRALIRALVTGRRTALADALVRPLRERWGDTEAARLLPACTPETVAELLPGLFHAVAGWDRLAVRHPAAILDVAEEQLTGLPETLRHRWWHVNAAAVAAATEAEPLRVLGLLEHLCPGALPWPVRRRLGPLTAADPARTVRLLLAPGRRPEERRHLARPVLRTLVRREPAELTELARALSDDESALVRLLREVPPARRAHVYDAAVAGRDMSRAVLSDALLDVLPRARREAEARRMAAQARERGAAWQTVLAAVAHLPAAEAREELLAATRRSAADDRVHGYRTLFRNAGRSGDPAVVTALLANLDRLRNEQDPVRSPALEALARIHPSLFTDAAAPHLERITTDACEARDLSWQGRCALNDLAVALLREHAVTGERGLTDWAMRTLGRLCGADRVRFGGLRRGQEHKVYEALRHWLETDADMADYTLAFTLARSLDRRAHGLPGLQALLRRAIAEGDESTVRTAVGLWLEDPAARDERLAEVLAMDPSTATLYPVARILARRRTDLLDAVLTGTPPYGRFLPKGSHWLPPVHGAAYWLPRQQTAAARMVEHAVDDLSLHMHQRVAALHAVAAIPEHGTRILLRHTDAAEVALAEAALAALVRTERPGDHLPALLAHAGGDRARVAVYAATRASRYVAPSRLAGMLRELLLAEQGVKVTSRKEAARLAATVLPVREAASLLAEACTRPGLHHDVQAACVAFTTGLLACEEAWGLLASAATGRRELRMAVLRTQPFDLPEQHRPRYAELVRTLCDTDDPEVAESGYTALAEWARWAPDAGAVLAAAVTDLENRASWRAAAGALCRVATEGPSVAPLTGALAELIAADTAADTPDAEPGRDRPARRRVRHLAGGVAARGPVRPMRAAVIETAEFLARQRDFVPAAEVMVQAVDVHAGPEALAAELLRLARLHDGRPALAVRTAASLGGRMHGHNDGDAAFAAAAEALAEDGGHAAGLFAVTLTAAGGHRTGWAAPWRELLRTLRRHAHADVREAALEVTTATE</sequence>
<accession>A0ABN0YEE8</accession>
<dbReference type="RefSeq" id="WP_344020634.1">
    <property type="nucleotide sequence ID" value="NZ_BAAABX010000010.1"/>
</dbReference>
<evidence type="ECO:0000313" key="2">
    <source>
        <dbReference type="Proteomes" id="UP001500879"/>
    </source>
</evidence>
<protein>
    <recommendedName>
        <fullName evidence="3">HEAT repeat domain-containing protein</fullName>
    </recommendedName>
</protein>
<keyword evidence="2" id="KW-1185">Reference proteome</keyword>
<comment type="caution">
    <text evidence="1">The sequence shown here is derived from an EMBL/GenBank/DDBJ whole genome shotgun (WGS) entry which is preliminary data.</text>
</comment>
<reference evidence="1 2" key="1">
    <citation type="journal article" date="2019" name="Int. J. Syst. Evol. Microbiol.">
        <title>The Global Catalogue of Microorganisms (GCM) 10K type strain sequencing project: providing services to taxonomists for standard genome sequencing and annotation.</title>
        <authorList>
            <consortium name="The Broad Institute Genomics Platform"/>
            <consortium name="The Broad Institute Genome Sequencing Center for Infectious Disease"/>
            <person name="Wu L."/>
            <person name="Ma J."/>
        </authorList>
    </citation>
    <scope>NUCLEOTIDE SEQUENCE [LARGE SCALE GENOMIC DNA]</scope>
    <source>
        <strain evidence="1 2">JCM 4788</strain>
    </source>
</reference>
<gene>
    <name evidence="1" type="ORF">GCM10010357_12000</name>
</gene>
<organism evidence="1 2">
    <name type="scientific">Streptomyces luteireticuli</name>
    <dbReference type="NCBI Taxonomy" id="173858"/>
    <lineage>
        <taxon>Bacteria</taxon>
        <taxon>Bacillati</taxon>
        <taxon>Actinomycetota</taxon>
        <taxon>Actinomycetes</taxon>
        <taxon>Kitasatosporales</taxon>
        <taxon>Streptomycetaceae</taxon>
        <taxon>Streptomyces</taxon>
    </lineage>
</organism>
<proteinExistence type="predicted"/>